<feature type="compositionally biased region" description="Polar residues" evidence="1">
    <location>
        <begin position="147"/>
        <end position="163"/>
    </location>
</feature>
<comment type="caution">
    <text evidence="2">The sequence shown here is derived from an EMBL/GenBank/DDBJ whole genome shotgun (WGS) entry which is preliminary data.</text>
</comment>
<dbReference type="OrthoDB" id="3057481at2759"/>
<dbReference type="AlphaFoldDB" id="A0A9W8JQZ9"/>
<reference evidence="2" key="1">
    <citation type="submission" date="2022-07" db="EMBL/GenBank/DDBJ databases">
        <title>Genome Sequence of Agrocybe chaxingu.</title>
        <authorList>
            <person name="Buettner E."/>
        </authorList>
    </citation>
    <scope>NUCLEOTIDE SEQUENCE</scope>
    <source>
        <strain evidence="2">MP-N11</strain>
    </source>
</reference>
<sequence length="283" mass="31249">MWVKGDLKDQLGISHRKDKKNKKISDSNLEAAPMFQDQHNRSMSEFSNPPNGYEPAMDRSPAVNDTPRATYLDTPPMSEAVDLPPREAVVQYATVRNDPMDGTRLSPFPPDGRPTHAPSPQPSYYSASDLPPASPLPSPKFKLPNGEVTTPSHPGPQRSNSLLVPQPQPYPRSPIESNAYEMRVRTPPNEDAYGGYYGHDPRAPSAASQASYATAVDEFWTAEDDGGNSPRHPTGQRPPPQGGLHHQPQQQQYLVDDSDQETIMDPRRVSNMTMSTWEGGRAL</sequence>
<evidence type="ECO:0000313" key="3">
    <source>
        <dbReference type="Proteomes" id="UP001148786"/>
    </source>
</evidence>
<feature type="compositionally biased region" description="Polar residues" evidence="1">
    <location>
        <begin position="41"/>
        <end position="50"/>
    </location>
</feature>
<evidence type="ECO:0000256" key="1">
    <source>
        <dbReference type="SAM" id="MobiDB-lite"/>
    </source>
</evidence>
<evidence type="ECO:0000313" key="2">
    <source>
        <dbReference type="EMBL" id="KAJ3494129.1"/>
    </source>
</evidence>
<feature type="compositionally biased region" description="Pro residues" evidence="1">
    <location>
        <begin position="107"/>
        <end position="121"/>
    </location>
</feature>
<dbReference type="EMBL" id="JANKHO010002172">
    <property type="protein sequence ID" value="KAJ3494129.1"/>
    <property type="molecule type" value="Genomic_DNA"/>
</dbReference>
<feature type="region of interest" description="Disordered" evidence="1">
    <location>
        <begin position="1"/>
        <end position="283"/>
    </location>
</feature>
<name>A0A9W8JQZ9_9AGAR</name>
<feature type="compositionally biased region" description="Low complexity" evidence="1">
    <location>
        <begin position="122"/>
        <end position="131"/>
    </location>
</feature>
<proteinExistence type="predicted"/>
<keyword evidence="3" id="KW-1185">Reference proteome</keyword>
<feature type="compositionally biased region" description="Low complexity" evidence="1">
    <location>
        <begin position="242"/>
        <end position="252"/>
    </location>
</feature>
<gene>
    <name evidence="2" type="ORF">NLJ89_g10874</name>
</gene>
<protein>
    <submittedName>
        <fullName evidence="2">Uncharacterized protein</fullName>
    </submittedName>
</protein>
<accession>A0A9W8JQZ9</accession>
<dbReference type="Proteomes" id="UP001148786">
    <property type="component" value="Unassembled WGS sequence"/>
</dbReference>
<organism evidence="2 3">
    <name type="scientific">Agrocybe chaxingu</name>
    <dbReference type="NCBI Taxonomy" id="84603"/>
    <lineage>
        <taxon>Eukaryota</taxon>
        <taxon>Fungi</taxon>
        <taxon>Dikarya</taxon>
        <taxon>Basidiomycota</taxon>
        <taxon>Agaricomycotina</taxon>
        <taxon>Agaricomycetes</taxon>
        <taxon>Agaricomycetidae</taxon>
        <taxon>Agaricales</taxon>
        <taxon>Agaricineae</taxon>
        <taxon>Strophariaceae</taxon>
        <taxon>Agrocybe</taxon>
    </lineage>
</organism>